<gene>
    <name evidence="1" type="ORF">NUW58_g7497</name>
</gene>
<keyword evidence="2" id="KW-1185">Reference proteome</keyword>
<accession>A0ACC1NHU7</accession>
<reference evidence="1" key="1">
    <citation type="submission" date="2022-10" db="EMBL/GenBank/DDBJ databases">
        <title>Genome Sequence of Xylaria curta.</title>
        <authorList>
            <person name="Buettner E."/>
        </authorList>
    </citation>
    <scope>NUCLEOTIDE SEQUENCE</scope>
    <source>
        <strain evidence="1">Babe10</strain>
    </source>
</reference>
<comment type="caution">
    <text evidence="1">The sequence shown here is derived from an EMBL/GenBank/DDBJ whole genome shotgun (WGS) entry which is preliminary data.</text>
</comment>
<sequence length="78" mass="8610">MSSRSSSAGYGSGGFNSNYSTVVSQDICRAFKSRDYQAERTERVTSHGDRSVVYNHKARGYESGAPTPRYDASTYGRK</sequence>
<protein>
    <submittedName>
        <fullName evidence="1">Uncharacterized protein</fullName>
    </submittedName>
</protein>
<organism evidence="1 2">
    <name type="scientific">Xylaria curta</name>
    <dbReference type="NCBI Taxonomy" id="42375"/>
    <lineage>
        <taxon>Eukaryota</taxon>
        <taxon>Fungi</taxon>
        <taxon>Dikarya</taxon>
        <taxon>Ascomycota</taxon>
        <taxon>Pezizomycotina</taxon>
        <taxon>Sordariomycetes</taxon>
        <taxon>Xylariomycetidae</taxon>
        <taxon>Xylariales</taxon>
        <taxon>Xylariaceae</taxon>
        <taxon>Xylaria</taxon>
    </lineage>
</organism>
<name>A0ACC1NHU7_9PEZI</name>
<dbReference type="Proteomes" id="UP001143856">
    <property type="component" value="Unassembled WGS sequence"/>
</dbReference>
<evidence type="ECO:0000313" key="2">
    <source>
        <dbReference type="Proteomes" id="UP001143856"/>
    </source>
</evidence>
<proteinExistence type="predicted"/>
<evidence type="ECO:0000313" key="1">
    <source>
        <dbReference type="EMBL" id="KAJ2978436.1"/>
    </source>
</evidence>
<dbReference type="EMBL" id="JAPDGR010001960">
    <property type="protein sequence ID" value="KAJ2978436.1"/>
    <property type="molecule type" value="Genomic_DNA"/>
</dbReference>